<evidence type="ECO:0000259" key="4">
    <source>
        <dbReference type="Pfam" id="PF01593"/>
    </source>
</evidence>
<comment type="function">
    <text evidence="1">Probable oxidoreductase that may play a role as regulator of mitochondrial function.</text>
</comment>
<keyword evidence="6" id="KW-1185">Reference proteome</keyword>
<evidence type="ECO:0000313" key="6">
    <source>
        <dbReference type="Proteomes" id="UP000641954"/>
    </source>
</evidence>
<feature type="domain" description="Amine oxidase" evidence="4">
    <location>
        <begin position="21"/>
        <end position="305"/>
    </location>
</feature>
<dbReference type="RefSeq" id="WP_190878666.1">
    <property type="nucleotide sequence ID" value="NZ_JACJSK010000017.1"/>
</dbReference>
<reference evidence="5 6" key="1">
    <citation type="journal article" date="2020" name="ISME J.">
        <title>Comparative genomics reveals insights into cyanobacterial evolution and habitat adaptation.</title>
        <authorList>
            <person name="Chen M.Y."/>
            <person name="Teng W.K."/>
            <person name="Zhao L."/>
            <person name="Hu C.X."/>
            <person name="Zhou Y.K."/>
            <person name="Han B.P."/>
            <person name="Song L.R."/>
            <person name="Shu W.S."/>
        </authorList>
    </citation>
    <scope>NUCLEOTIDE SEQUENCE [LARGE SCALE GENOMIC DNA]</scope>
    <source>
        <strain evidence="5 6">FACHB-1370</strain>
    </source>
</reference>
<dbReference type="Pfam" id="PF01593">
    <property type="entry name" value="Amino_oxidase"/>
    <property type="match status" value="1"/>
</dbReference>
<gene>
    <name evidence="5" type="ORF">H6G72_13640</name>
</gene>
<evidence type="ECO:0000313" key="5">
    <source>
        <dbReference type="EMBL" id="MBD2544860.1"/>
    </source>
</evidence>
<accession>A0ABR8EGH1</accession>
<proteinExistence type="predicted"/>
<evidence type="ECO:0000256" key="1">
    <source>
        <dbReference type="ARBA" id="ARBA00037217"/>
    </source>
</evidence>
<dbReference type="EMBL" id="JACJSK010000017">
    <property type="protein sequence ID" value="MBD2544860.1"/>
    <property type="molecule type" value="Genomic_DNA"/>
</dbReference>
<dbReference type="PANTHER" id="PTHR10668:SF103">
    <property type="entry name" value="PYRIDINE NUCLEOTIDE-DISULFIDE OXIDOREDUCTASE DOMAIN-CONTAINING PROTEIN 2"/>
    <property type="match status" value="1"/>
</dbReference>
<dbReference type="InterPro" id="IPR036188">
    <property type="entry name" value="FAD/NAD-bd_sf"/>
</dbReference>
<dbReference type="Proteomes" id="UP000641954">
    <property type="component" value="Unassembled WGS sequence"/>
</dbReference>
<evidence type="ECO:0000256" key="2">
    <source>
        <dbReference type="ARBA" id="ARBA00038825"/>
    </source>
</evidence>
<dbReference type="InterPro" id="IPR002937">
    <property type="entry name" value="Amino_oxidase"/>
</dbReference>
<dbReference type="Gene3D" id="3.50.50.60">
    <property type="entry name" value="FAD/NAD(P)-binding domain"/>
    <property type="match status" value="2"/>
</dbReference>
<dbReference type="PANTHER" id="PTHR10668">
    <property type="entry name" value="PHYTOENE DEHYDROGENASE"/>
    <property type="match status" value="1"/>
</dbReference>
<sequence length="539" mass="60002">MISSNIQKSYDVVIVGGGHNGLVAACYLAKAGKSVLVLERQDKVGGAVVSRQLFPGIEAKLSVYAYLVGMLPQKIISDLGLNFKFRQRNPASFTPFEKNGKHQGLLISNESEAVTKHSFKQLTGNLEEYQSYVKFHQLQKSLGKNIWPSLLEPMQTRDEIKNRFQTEEEKLAWKLFIEQPLGVAIEEFFQSDLVRGLLFTDGTIGTFTHPHDPSLQQNRTFLYHIIANGTGDWCVPVGGMGKLTEELVAQCQKNGVEILNHAEVTKIEPDEGKATVKFQHNNQESYVNGKYVLVNLAPKKLSQLLSGYNPPNDPVPPFLRGVRGDLKDEGSFVKINMVLSKLPRLKAEYDSIEAFTGTFHVNEGYQNIIDSYKMACEGVIPVHPPGEFYCHSLTDDSILSPSLISQGYQTLTLFGLEMPYSLFVKDNETEKQKVLERYLHGVNQYLLDPIEDCIARDENGQLCVDVATPVDVEREVGIPTGHVFHQSLSWPFVESEEERGMWGVEIGFDNIFLCGSGAKRGGCVSGIPGHNAAMKVLEC</sequence>
<name>A0ABR8EGH1_9CYAN</name>
<comment type="caution">
    <text evidence="5">The sequence shown here is derived from an EMBL/GenBank/DDBJ whole genome shotgun (WGS) entry which is preliminary data.</text>
</comment>
<dbReference type="SUPFAM" id="SSF51905">
    <property type="entry name" value="FAD/NAD(P)-binding domain"/>
    <property type="match status" value="1"/>
</dbReference>
<protein>
    <recommendedName>
        <fullName evidence="3">Pyridine nucleotide-disulfide oxidoreductase domain-containing protein 2</fullName>
    </recommendedName>
</protein>
<comment type="subunit">
    <text evidence="2">Interacts with COX5B; this interaction may contribute to localize PYROXD2 to the inner face of the inner mitochondrial membrane.</text>
</comment>
<evidence type="ECO:0000256" key="3">
    <source>
        <dbReference type="ARBA" id="ARBA00040298"/>
    </source>
</evidence>
<organism evidence="5 6">
    <name type="scientific">Planktothricoides raciborskii FACHB-1370</name>
    <dbReference type="NCBI Taxonomy" id="2949576"/>
    <lineage>
        <taxon>Bacteria</taxon>
        <taxon>Bacillati</taxon>
        <taxon>Cyanobacteriota</taxon>
        <taxon>Cyanophyceae</taxon>
        <taxon>Oscillatoriophycideae</taxon>
        <taxon>Oscillatoriales</taxon>
        <taxon>Oscillatoriaceae</taxon>
        <taxon>Planktothricoides</taxon>
    </lineage>
</organism>